<dbReference type="AlphaFoldDB" id="A0A8H9IZE2"/>
<evidence type="ECO:0000256" key="6">
    <source>
        <dbReference type="ARBA" id="ARBA00023136"/>
    </source>
</evidence>
<accession>A0A8H9IZE2</accession>
<evidence type="ECO:0000313" key="11">
    <source>
        <dbReference type="Proteomes" id="UP000658656"/>
    </source>
</evidence>
<feature type="transmembrane region" description="Helical" evidence="8">
    <location>
        <begin position="31"/>
        <end position="53"/>
    </location>
</feature>
<feature type="transmembrane region" description="Helical" evidence="8">
    <location>
        <begin position="376"/>
        <end position="400"/>
    </location>
</feature>
<feature type="compositionally biased region" description="Low complexity" evidence="7">
    <location>
        <begin position="1"/>
        <end position="15"/>
    </location>
</feature>
<feature type="transmembrane region" description="Helical" evidence="8">
    <location>
        <begin position="235"/>
        <end position="259"/>
    </location>
</feature>
<dbReference type="PANTHER" id="PTHR32468">
    <property type="entry name" value="CATION/H + ANTIPORTER"/>
    <property type="match status" value="1"/>
</dbReference>
<keyword evidence="2" id="KW-0813">Transport</keyword>
<name>A0A8H9IZE2_9PSEU</name>
<feature type="region of interest" description="Disordered" evidence="7">
    <location>
        <begin position="1"/>
        <end position="22"/>
    </location>
</feature>
<dbReference type="Gene3D" id="1.20.1530.20">
    <property type="match status" value="1"/>
</dbReference>
<proteinExistence type="predicted"/>
<dbReference type="PANTHER" id="PTHR32468:SF0">
    <property type="entry name" value="K(+)_H(+) ANTIPORTER 1"/>
    <property type="match status" value="1"/>
</dbReference>
<reference evidence="10" key="2">
    <citation type="submission" date="2020-09" db="EMBL/GenBank/DDBJ databases">
        <authorList>
            <person name="Sun Q."/>
            <person name="Zhou Y."/>
        </authorList>
    </citation>
    <scope>NUCLEOTIDE SEQUENCE</scope>
    <source>
        <strain evidence="10">CGMCC 4.7679</strain>
    </source>
</reference>
<evidence type="ECO:0000256" key="5">
    <source>
        <dbReference type="ARBA" id="ARBA00023065"/>
    </source>
</evidence>
<feature type="transmembrane region" description="Helical" evidence="8">
    <location>
        <begin position="421"/>
        <end position="437"/>
    </location>
</feature>
<evidence type="ECO:0000256" key="7">
    <source>
        <dbReference type="SAM" id="MobiDB-lite"/>
    </source>
</evidence>
<feature type="transmembrane region" description="Helical" evidence="8">
    <location>
        <begin position="203"/>
        <end position="223"/>
    </location>
</feature>
<evidence type="ECO:0000256" key="4">
    <source>
        <dbReference type="ARBA" id="ARBA00022989"/>
    </source>
</evidence>
<dbReference type="RefSeq" id="WP_183177043.1">
    <property type="nucleotide sequence ID" value="NZ_BNAV01000003.1"/>
</dbReference>
<evidence type="ECO:0000256" key="3">
    <source>
        <dbReference type="ARBA" id="ARBA00022692"/>
    </source>
</evidence>
<feature type="transmembrane region" description="Helical" evidence="8">
    <location>
        <begin position="138"/>
        <end position="155"/>
    </location>
</feature>
<feature type="domain" description="Cation/H+ exchanger transmembrane" evidence="9">
    <location>
        <begin position="86"/>
        <end position="456"/>
    </location>
</feature>
<keyword evidence="11" id="KW-1185">Reference proteome</keyword>
<reference evidence="10" key="1">
    <citation type="journal article" date="2014" name="Int. J. Syst. Evol. Microbiol.">
        <title>Complete genome sequence of Corynebacterium casei LMG S-19264T (=DSM 44701T), isolated from a smear-ripened cheese.</title>
        <authorList>
            <consortium name="US DOE Joint Genome Institute (JGI-PGF)"/>
            <person name="Walter F."/>
            <person name="Albersmeier A."/>
            <person name="Kalinowski J."/>
            <person name="Ruckert C."/>
        </authorList>
    </citation>
    <scope>NUCLEOTIDE SEQUENCE</scope>
    <source>
        <strain evidence="10">CGMCC 4.7679</strain>
    </source>
</reference>
<feature type="transmembrane region" description="Helical" evidence="8">
    <location>
        <begin position="295"/>
        <end position="314"/>
    </location>
</feature>
<feature type="transmembrane region" description="Helical" evidence="8">
    <location>
        <begin position="443"/>
        <end position="461"/>
    </location>
</feature>
<keyword evidence="3 8" id="KW-0812">Transmembrane</keyword>
<keyword evidence="4 8" id="KW-1133">Transmembrane helix</keyword>
<evidence type="ECO:0000256" key="2">
    <source>
        <dbReference type="ARBA" id="ARBA00022448"/>
    </source>
</evidence>
<comment type="caution">
    <text evidence="10">The sequence shown here is derived from an EMBL/GenBank/DDBJ whole genome shotgun (WGS) entry which is preliminary data.</text>
</comment>
<feature type="transmembrane region" description="Helical" evidence="8">
    <location>
        <begin position="265"/>
        <end position="288"/>
    </location>
</feature>
<feature type="transmembrane region" description="Helical" evidence="8">
    <location>
        <begin position="167"/>
        <end position="191"/>
    </location>
</feature>
<dbReference type="GO" id="GO:0015297">
    <property type="term" value="F:antiporter activity"/>
    <property type="evidence" value="ECO:0007669"/>
    <property type="project" value="InterPro"/>
</dbReference>
<dbReference type="Proteomes" id="UP000658656">
    <property type="component" value="Unassembled WGS sequence"/>
</dbReference>
<dbReference type="GO" id="GO:1902600">
    <property type="term" value="P:proton transmembrane transport"/>
    <property type="evidence" value="ECO:0007669"/>
    <property type="project" value="InterPro"/>
</dbReference>
<comment type="subcellular location">
    <subcellularLocation>
        <location evidence="1">Membrane</location>
        <topology evidence="1">Multi-pass membrane protein</topology>
    </subcellularLocation>
</comment>
<dbReference type="InterPro" id="IPR050794">
    <property type="entry name" value="CPA2_transporter"/>
</dbReference>
<protein>
    <recommendedName>
        <fullName evidence="9">Cation/H+ exchanger transmembrane domain-containing protein</fullName>
    </recommendedName>
</protein>
<evidence type="ECO:0000259" key="9">
    <source>
        <dbReference type="Pfam" id="PF00999"/>
    </source>
</evidence>
<evidence type="ECO:0000313" key="10">
    <source>
        <dbReference type="EMBL" id="GHF54175.1"/>
    </source>
</evidence>
<dbReference type="InterPro" id="IPR006153">
    <property type="entry name" value="Cation/H_exchanger_TM"/>
</dbReference>
<gene>
    <name evidence="10" type="ORF">GCM10017566_29570</name>
</gene>
<keyword evidence="6 8" id="KW-0472">Membrane</keyword>
<dbReference type="EMBL" id="BNAV01000003">
    <property type="protein sequence ID" value="GHF54175.1"/>
    <property type="molecule type" value="Genomic_DNA"/>
</dbReference>
<evidence type="ECO:0000256" key="1">
    <source>
        <dbReference type="ARBA" id="ARBA00004141"/>
    </source>
</evidence>
<dbReference type="GO" id="GO:0016020">
    <property type="term" value="C:membrane"/>
    <property type="evidence" value="ECO:0007669"/>
    <property type="project" value="UniProtKB-SubCell"/>
</dbReference>
<sequence length="471" mass="47842">MESRSPSPASAAQSAFLPGKPARTPPAARTILLYLLLVVLPAGLVVALLASHWTGGTAAGTGHGPLPGLTPLARVLAALAVIVGATRLTGFAVRRLGQPAVIGEIAGGILLGPSVLQACWPAVGRTLLAPDVTSTLDIVAQLGVVLFVFLAGLEVRPRALAGRTSTLLVISHAGMVIPLLCGATLGVLGYATFAPRGVQVVPFALFVGLSLSITALPVLARIVEDRGWNGTRLASLVLAAAAMNDVLAWCLLSVVLALAGAGSGAAVVATVSLTAAVIAALTGLGVWLHRTRRRWAAALGLGPLLVVVLLAAVATEFSGVHAVFGAFALGVITPAESVTARRFQSAAGLLQPLLLPVFFATSGLRTDLTLLGGDVRMWACCLVVVVVAIAAKIGSTSLAARSMGMPGREALRVGGLMNCRGLTEIIVLNIGLSAGIIDPRTFTMLVLMALASTALTSAFLTNRTGADLLPA</sequence>
<feature type="transmembrane region" description="Helical" evidence="8">
    <location>
        <begin position="73"/>
        <end position="93"/>
    </location>
</feature>
<feature type="transmembrane region" description="Helical" evidence="8">
    <location>
        <begin position="105"/>
        <end position="123"/>
    </location>
</feature>
<dbReference type="Pfam" id="PF00999">
    <property type="entry name" value="Na_H_Exchanger"/>
    <property type="match status" value="1"/>
</dbReference>
<dbReference type="InterPro" id="IPR038770">
    <property type="entry name" value="Na+/solute_symporter_sf"/>
</dbReference>
<keyword evidence="5" id="KW-0406">Ion transport</keyword>
<evidence type="ECO:0000256" key="8">
    <source>
        <dbReference type="SAM" id="Phobius"/>
    </source>
</evidence>
<organism evidence="10 11">
    <name type="scientific">Amycolatopsis bartoniae</name>
    <dbReference type="NCBI Taxonomy" id="941986"/>
    <lineage>
        <taxon>Bacteria</taxon>
        <taxon>Bacillati</taxon>
        <taxon>Actinomycetota</taxon>
        <taxon>Actinomycetes</taxon>
        <taxon>Pseudonocardiales</taxon>
        <taxon>Pseudonocardiaceae</taxon>
        <taxon>Amycolatopsis</taxon>
    </lineage>
</organism>